<dbReference type="InterPro" id="IPR015947">
    <property type="entry name" value="PUA-like_sf"/>
</dbReference>
<evidence type="ECO:0000313" key="4">
    <source>
        <dbReference type="Proteomes" id="UP000007259"/>
    </source>
</evidence>
<dbReference type="PhylomeDB" id="E9AM85"/>
<dbReference type="GeneID" id="13447208"/>
<feature type="region of interest" description="Disordered" evidence="1">
    <location>
        <begin position="87"/>
        <end position="143"/>
    </location>
</feature>
<proteinExistence type="predicted"/>
<dbReference type="RefSeq" id="XP_003872569.1">
    <property type="nucleotide sequence ID" value="XM_003872520.1"/>
</dbReference>
<dbReference type="Pfam" id="PF04266">
    <property type="entry name" value="ASCH"/>
    <property type="match status" value="1"/>
</dbReference>
<dbReference type="PANTHER" id="PTHR12963">
    <property type="entry name" value="THYROID RECEPTOR INTERACTING PROTEIN RELATED"/>
    <property type="match status" value="1"/>
</dbReference>
<accession>E9AM85</accession>
<gene>
    <name evidence="3" type="ORF">LMXM_08_0070</name>
</gene>
<organism evidence="3 4">
    <name type="scientific">Leishmania mexicana (strain MHOM/GT/2001/U1103)</name>
    <dbReference type="NCBI Taxonomy" id="929439"/>
    <lineage>
        <taxon>Eukaryota</taxon>
        <taxon>Discoba</taxon>
        <taxon>Euglenozoa</taxon>
        <taxon>Kinetoplastea</taxon>
        <taxon>Metakinetoplastina</taxon>
        <taxon>Trypanosomatida</taxon>
        <taxon>Trypanosomatidae</taxon>
        <taxon>Leishmaniinae</taxon>
        <taxon>Leishmania</taxon>
    </lineage>
</organism>
<feature type="compositionally biased region" description="Basic and acidic residues" evidence="1">
    <location>
        <begin position="257"/>
        <end position="269"/>
    </location>
</feature>
<dbReference type="Proteomes" id="UP000007259">
    <property type="component" value="Chromosome 8"/>
</dbReference>
<dbReference type="SUPFAM" id="SSF88697">
    <property type="entry name" value="PUA domain-like"/>
    <property type="match status" value="1"/>
</dbReference>
<protein>
    <recommendedName>
        <fullName evidence="2">ASCH domain-containing protein</fullName>
    </recommendedName>
</protein>
<sequence length="629" mass="69087">MPPKRWARPNQRGESGENAYTTAALLQFICDEVRSNNCLGLSEEELTGMAAELVHVKTRAEVSEWARTLMLSDTFVAEVTKRREQSGPAFEAESLSNAPSSSSASAGGGAGGTLNVTKRGVGGAKRGKRGVHVNQNPKTSTSGEALRPGRFECGCFATVHNLRGSCANCGRVICEQEADDVCYACGLEPSRCIAYEISVQEGKLSEAAQQHNQEDYTAAVERRDRLLEYAQNRAKRTTVIDDQSATLFSPQSAWMSPEERRGAEKSAAERDRQLNIELMHRQRGAYQVHMEFVSQSLALGARKENSGGAARDGAVTEAGAEDEEPHDADESVVPTGAEPLPSLLQKIWYSPDGTRVESATSGKKDKSGSGHCGNTVDLNLPAQEGSSMPMTSRPTQRRFEEVSRRVQQSYFEDDVEVFAEETVEAEKTKSKLIIVPQALLEEDQDAAIEHDTEAAGGSPSPPLVDPSAVAWPSRFAVTSIMRNTDEGICLSMHQPWASLLVAGIKRHEGRVWETTYRGRLWIHAAASQPINVEEVEAHYSKFMSPGQVFPKHYPTKVLLGYVYVTDCLDREAYETAFKPEERQEESPYSFICVEPKALLFPLPMNGNHKLFSLEHRVHVAAQKQLGEIG</sequence>
<feature type="compositionally biased region" description="Polar residues" evidence="1">
    <location>
        <begin position="133"/>
        <end position="143"/>
    </location>
</feature>
<feature type="compositionally biased region" description="Low complexity" evidence="1">
    <location>
        <begin position="92"/>
        <end position="105"/>
    </location>
</feature>
<dbReference type="KEGG" id="lmi:LMXM_08_0070"/>
<dbReference type="FunFam" id="2.30.130.30:FF:000006">
    <property type="entry name" value="Putative_zinc_finger_motif_-_C2HC5-type /ASCH_domain_containing_protein_-_putative"/>
    <property type="match status" value="1"/>
</dbReference>
<feature type="region of interest" description="Disordered" evidence="1">
    <location>
        <begin position="354"/>
        <end position="398"/>
    </location>
</feature>
<dbReference type="OrthoDB" id="338816at2759"/>
<feature type="region of interest" description="Disordered" evidence="1">
    <location>
        <begin position="303"/>
        <end position="337"/>
    </location>
</feature>
<dbReference type="VEuPathDB" id="TriTrypDB:LmxM.08.0070"/>
<dbReference type="InterPro" id="IPR039128">
    <property type="entry name" value="TRIP4-like"/>
</dbReference>
<feature type="domain" description="ASCH" evidence="2">
    <location>
        <begin position="490"/>
        <end position="600"/>
    </location>
</feature>
<evidence type="ECO:0000313" key="3">
    <source>
        <dbReference type="EMBL" id="CBZ24040.1"/>
    </source>
</evidence>
<evidence type="ECO:0000259" key="2">
    <source>
        <dbReference type="SMART" id="SM01022"/>
    </source>
</evidence>
<feature type="compositionally biased region" description="Polar residues" evidence="1">
    <location>
        <begin position="384"/>
        <end position="394"/>
    </location>
</feature>
<reference evidence="3 4" key="1">
    <citation type="journal article" date="2011" name="Genome Res.">
        <title>Chromosome and gene copy number variation allow major structural change between species and strains of Leishmania.</title>
        <authorList>
            <person name="Rogers M.B."/>
            <person name="Hilley J.D."/>
            <person name="Dickens N.J."/>
            <person name="Wilkes J."/>
            <person name="Bates P.A."/>
            <person name="Depledge D.P."/>
            <person name="Harris D."/>
            <person name="Her Y."/>
            <person name="Herzyk P."/>
            <person name="Imamura H."/>
            <person name="Otto T.D."/>
            <person name="Sanders M."/>
            <person name="Seeger K."/>
            <person name="Dujardin J.C."/>
            <person name="Berriman M."/>
            <person name="Smith D.F."/>
            <person name="Hertz-Fowler C."/>
            <person name="Mottram J.C."/>
        </authorList>
    </citation>
    <scope>NUCLEOTIDE SEQUENCE [LARGE SCALE GENOMIC DNA]</scope>
    <source>
        <strain evidence="3 4">MHOM/GT/2001/U1103</strain>
    </source>
</reference>
<evidence type="ECO:0000256" key="1">
    <source>
        <dbReference type="SAM" id="MobiDB-lite"/>
    </source>
</evidence>
<dbReference type="SMART" id="SM01022">
    <property type="entry name" value="ASCH"/>
    <property type="match status" value="1"/>
</dbReference>
<dbReference type="AlphaFoldDB" id="E9AM85"/>
<dbReference type="EMBL" id="FR799561">
    <property type="protein sequence ID" value="CBZ24040.1"/>
    <property type="molecule type" value="Genomic_DNA"/>
</dbReference>
<keyword evidence="4" id="KW-1185">Reference proteome</keyword>
<dbReference type="OMA" id="CGDPVHT"/>
<feature type="region of interest" description="Disordered" evidence="1">
    <location>
        <begin position="250"/>
        <end position="269"/>
    </location>
</feature>
<dbReference type="PANTHER" id="PTHR12963:SF4">
    <property type="entry name" value="ACTIVATING SIGNAL COINTEGRATOR 1"/>
    <property type="match status" value="1"/>
</dbReference>
<name>E9AM85_LEIMU</name>
<dbReference type="CDD" id="cd06554">
    <property type="entry name" value="ASCH_ASC-1_like"/>
    <property type="match status" value="1"/>
</dbReference>
<dbReference type="Gene3D" id="2.30.130.30">
    <property type="entry name" value="Hypothetical protein"/>
    <property type="match status" value="1"/>
</dbReference>
<dbReference type="InterPro" id="IPR007374">
    <property type="entry name" value="ASCH_domain"/>
</dbReference>